<evidence type="ECO:0000256" key="4">
    <source>
        <dbReference type="ARBA" id="ARBA00022475"/>
    </source>
</evidence>
<organism evidence="10">
    <name type="scientific">mine drainage metagenome</name>
    <dbReference type="NCBI Taxonomy" id="410659"/>
    <lineage>
        <taxon>unclassified sequences</taxon>
        <taxon>metagenomes</taxon>
        <taxon>ecological metagenomes</taxon>
    </lineage>
</organism>
<dbReference type="Pfam" id="PF02386">
    <property type="entry name" value="TrkH"/>
    <property type="match status" value="1"/>
</dbReference>
<dbReference type="AlphaFoldDB" id="T1A1Z5"/>
<name>T1A1Z5_9ZZZZ</name>
<evidence type="ECO:0000256" key="7">
    <source>
        <dbReference type="ARBA" id="ARBA00023065"/>
    </source>
</evidence>
<evidence type="ECO:0000256" key="5">
    <source>
        <dbReference type="ARBA" id="ARBA00022692"/>
    </source>
</evidence>
<dbReference type="GO" id="GO:0008324">
    <property type="term" value="F:monoatomic cation transmembrane transporter activity"/>
    <property type="evidence" value="ECO:0007669"/>
    <property type="project" value="InterPro"/>
</dbReference>
<evidence type="ECO:0000256" key="2">
    <source>
        <dbReference type="ARBA" id="ARBA00009137"/>
    </source>
</evidence>
<keyword evidence="5 9" id="KW-0812">Transmembrane</keyword>
<evidence type="ECO:0000256" key="6">
    <source>
        <dbReference type="ARBA" id="ARBA00022989"/>
    </source>
</evidence>
<comment type="similarity">
    <text evidence="2">Belongs to the TrkH potassium transport family.</text>
</comment>
<keyword evidence="8 9" id="KW-0472">Membrane</keyword>
<keyword evidence="3" id="KW-0813">Transport</keyword>
<protein>
    <submittedName>
        <fullName evidence="10">Cation transporter</fullName>
    </submittedName>
</protein>
<evidence type="ECO:0000256" key="1">
    <source>
        <dbReference type="ARBA" id="ARBA00004651"/>
    </source>
</evidence>
<reference evidence="10" key="1">
    <citation type="submission" date="2013-08" db="EMBL/GenBank/DDBJ databases">
        <authorList>
            <person name="Mendez C."/>
            <person name="Richter M."/>
            <person name="Ferrer M."/>
            <person name="Sanchez J."/>
        </authorList>
    </citation>
    <scope>NUCLEOTIDE SEQUENCE</scope>
</reference>
<evidence type="ECO:0000256" key="9">
    <source>
        <dbReference type="SAM" id="Phobius"/>
    </source>
</evidence>
<comment type="caution">
    <text evidence="10">The sequence shown here is derived from an EMBL/GenBank/DDBJ whole genome shotgun (WGS) entry which is preliminary data.</text>
</comment>
<comment type="subcellular location">
    <subcellularLocation>
        <location evidence="1">Cell membrane</location>
        <topology evidence="1">Multi-pass membrane protein</topology>
    </subcellularLocation>
</comment>
<dbReference type="EMBL" id="AUZY01011141">
    <property type="protein sequence ID" value="EQD35870.1"/>
    <property type="molecule type" value="Genomic_DNA"/>
</dbReference>
<feature type="transmembrane region" description="Helical" evidence="9">
    <location>
        <begin position="180"/>
        <end position="203"/>
    </location>
</feature>
<evidence type="ECO:0000256" key="8">
    <source>
        <dbReference type="ARBA" id="ARBA00023136"/>
    </source>
</evidence>
<dbReference type="PANTHER" id="PTHR32024:SF2">
    <property type="entry name" value="TRK SYSTEM POTASSIUM UPTAKE PROTEIN TRKG-RELATED"/>
    <property type="match status" value="1"/>
</dbReference>
<feature type="transmembrane region" description="Helical" evidence="9">
    <location>
        <begin position="119"/>
        <end position="143"/>
    </location>
</feature>
<keyword evidence="7" id="KW-0406">Ion transport</keyword>
<gene>
    <name evidence="10" type="ORF">B1B_16719</name>
</gene>
<accession>T1A1Z5</accession>
<dbReference type="InterPro" id="IPR003445">
    <property type="entry name" value="Cat_transpt"/>
</dbReference>
<reference evidence="10" key="2">
    <citation type="journal article" date="2014" name="ISME J.">
        <title>Microbial stratification in low pH oxic and suboxic macroscopic growths along an acid mine drainage.</title>
        <authorList>
            <person name="Mendez-Garcia C."/>
            <person name="Mesa V."/>
            <person name="Sprenger R.R."/>
            <person name="Richter M."/>
            <person name="Diez M.S."/>
            <person name="Solano J."/>
            <person name="Bargiela R."/>
            <person name="Golyshina O.V."/>
            <person name="Manteca A."/>
            <person name="Ramos J.L."/>
            <person name="Gallego J.R."/>
            <person name="Llorente I."/>
            <person name="Martins Dos Santos V.A."/>
            <person name="Jensen O.N."/>
            <person name="Pelaez A.I."/>
            <person name="Sanchez J."/>
            <person name="Ferrer M."/>
        </authorList>
    </citation>
    <scope>NUCLEOTIDE SEQUENCE</scope>
</reference>
<dbReference type="GO" id="GO:0005886">
    <property type="term" value="C:plasma membrane"/>
    <property type="evidence" value="ECO:0007669"/>
    <property type="project" value="UniProtKB-SubCell"/>
</dbReference>
<dbReference type="GO" id="GO:0030001">
    <property type="term" value="P:metal ion transport"/>
    <property type="evidence" value="ECO:0007669"/>
    <property type="project" value="UniProtKB-ARBA"/>
</dbReference>
<proteinExistence type="inferred from homology"/>
<dbReference type="PANTHER" id="PTHR32024">
    <property type="entry name" value="TRK SYSTEM POTASSIUM UPTAKE PROTEIN TRKG-RELATED"/>
    <property type="match status" value="1"/>
</dbReference>
<keyword evidence="4" id="KW-1003">Cell membrane</keyword>
<keyword evidence="6 9" id="KW-1133">Transmembrane helix</keyword>
<sequence length="210" mass="22968">MAIVLSLSVFGIAVLLAVDHVFPSFNTALRYSAFNVISMATTTGWVTVRNGFSRWPVFAPIWMLFLSGFVCSTGTTGGGIKMFRALVLTREAERELKLLVHPSSVAPVRVGGRPIPERIAAAVLAFVFLYFMAVVLLVFAMLLTGMGFSPAFRVIVACINNTAYGLPGQAAWTLHGLGTAQIWICTTAMLLGRLEIFSVIVLFTRTFWRK</sequence>
<feature type="transmembrane region" description="Helical" evidence="9">
    <location>
        <begin position="57"/>
        <end position="80"/>
    </location>
</feature>
<evidence type="ECO:0000256" key="3">
    <source>
        <dbReference type="ARBA" id="ARBA00022448"/>
    </source>
</evidence>
<evidence type="ECO:0000313" key="10">
    <source>
        <dbReference type="EMBL" id="EQD35870.1"/>
    </source>
</evidence>